<evidence type="ECO:0000256" key="1">
    <source>
        <dbReference type="SAM" id="MobiDB-lite"/>
    </source>
</evidence>
<evidence type="ECO:0000259" key="2">
    <source>
        <dbReference type="Pfam" id="PF13930"/>
    </source>
</evidence>
<feature type="compositionally biased region" description="Basic and acidic residues" evidence="1">
    <location>
        <begin position="1"/>
        <end position="11"/>
    </location>
</feature>
<sequence length="443" mass="47267">MKDAVQDERVGKGGSPVASAGGRLPAPPIQRKVDTSPRQRHQESHLSRLREAPVDGNAPIQRKIAIPAFSGANPVSSLYGLPASTANYTTQTRGAFNVPATSSARLGAFKAGSGAINTNLTFALQAINDMRGGIYERCHLLAHKLGGEGVPANIVPATKTFNAAALNDIEAPIIEARQQPQKRLFQYTVTANYGDHANANLRPVETLLPTSFGYSLQEYHWTGAGSSTQIANWTAQPAMNLGADAVKQNDLSALGALHSDAPHIAGPTGSLGALIDHFTNQVATSITKIELSQGMRAFISGEVQAAALQGIASGERALPRDAISGVVDYMHARTGAIADRAVGDELVRQTQHVTADSLALVNRARQTITEKLTYDIDGVQQVDRTGLDAAMRRIEALRATLLERCRNLLAQHERLAEFTAPLDLLNDFAADVSEETSRASLYT</sequence>
<proteinExistence type="predicted"/>
<evidence type="ECO:0000313" key="4">
    <source>
        <dbReference type="Proteomes" id="UP000518878"/>
    </source>
</evidence>
<feature type="domain" description="Type VII secretion system protein EssD-like" evidence="2">
    <location>
        <begin position="131"/>
        <end position="196"/>
    </location>
</feature>
<dbReference type="Pfam" id="PF13930">
    <property type="entry name" value="Endonuclea_NS_2"/>
    <property type="match status" value="1"/>
</dbReference>
<accession>A0A7X5TPD9</accession>
<gene>
    <name evidence="3" type="ORF">HBF32_04320</name>
</gene>
<organism evidence="3 4">
    <name type="scientific">Luteibacter yeojuensis</name>
    <dbReference type="NCBI Taxonomy" id="345309"/>
    <lineage>
        <taxon>Bacteria</taxon>
        <taxon>Pseudomonadati</taxon>
        <taxon>Pseudomonadota</taxon>
        <taxon>Gammaproteobacteria</taxon>
        <taxon>Lysobacterales</taxon>
        <taxon>Rhodanobacteraceae</taxon>
        <taxon>Luteibacter</taxon>
    </lineage>
</organism>
<dbReference type="InterPro" id="IPR044927">
    <property type="entry name" value="Endonuclea_NS_2"/>
</dbReference>
<name>A0A7X5TPD9_9GAMM</name>
<evidence type="ECO:0000313" key="3">
    <source>
        <dbReference type="EMBL" id="NID14688.1"/>
    </source>
</evidence>
<reference evidence="3 4" key="1">
    <citation type="journal article" date="2006" name="Int. J. Syst. Evol. Microbiol.">
        <title>Dyella yeojuensis sp. nov., isolated from greenhouse soil in Korea.</title>
        <authorList>
            <person name="Kim B.Y."/>
            <person name="Weon H.Y."/>
            <person name="Lee K.H."/>
            <person name="Seok S.J."/>
            <person name="Kwon S.W."/>
            <person name="Go S.J."/>
            <person name="Stackebrandt E."/>
        </authorList>
    </citation>
    <scope>NUCLEOTIDE SEQUENCE [LARGE SCALE GENOMIC DNA]</scope>
    <source>
        <strain evidence="3 4">DSM 17673</strain>
    </source>
</reference>
<dbReference type="AlphaFoldDB" id="A0A7X5TPD9"/>
<dbReference type="Proteomes" id="UP000518878">
    <property type="component" value="Unassembled WGS sequence"/>
</dbReference>
<protein>
    <recommendedName>
        <fullName evidence="2">Type VII secretion system protein EssD-like domain-containing protein</fullName>
    </recommendedName>
</protein>
<dbReference type="EMBL" id="JAAQTL010000001">
    <property type="protein sequence ID" value="NID14688.1"/>
    <property type="molecule type" value="Genomic_DNA"/>
</dbReference>
<dbReference type="Gene3D" id="3.40.570.10">
    <property type="entry name" value="Extracellular Endonuclease, subunit A"/>
    <property type="match status" value="1"/>
</dbReference>
<feature type="compositionally biased region" description="Basic and acidic residues" evidence="1">
    <location>
        <begin position="31"/>
        <end position="53"/>
    </location>
</feature>
<feature type="region of interest" description="Disordered" evidence="1">
    <location>
        <begin position="1"/>
        <end position="54"/>
    </location>
</feature>
<dbReference type="RefSeq" id="WP_166698386.1">
    <property type="nucleotide sequence ID" value="NZ_JAAQTL010000001.1"/>
</dbReference>
<dbReference type="InterPro" id="IPR044929">
    <property type="entry name" value="DNA/RNA_non-sp_Endonuclease_sf"/>
</dbReference>
<comment type="caution">
    <text evidence="3">The sequence shown here is derived from an EMBL/GenBank/DDBJ whole genome shotgun (WGS) entry which is preliminary data.</text>
</comment>
<keyword evidence="4" id="KW-1185">Reference proteome</keyword>